<feature type="binding site" evidence="10">
    <location>
        <position position="437"/>
    </location>
    <ligand>
        <name>substrate</name>
    </ligand>
</feature>
<dbReference type="PRINTS" id="PR00131">
    <property type="entry name" value="GLHYDRLASE1"/>
</dbReference>
<keyword evidence="12" id="KW-0732">Signal</keyword>
<evidence type="ECO:0000256" key="1">
    <source>
        <dbReference type="ARBA" id="ARBA00000448"/>
    </source>
</evidence>
<evidence type="ECO:0000256" key="10">
    <source>
        <dbReference type="PIRSR" id="PIRSR617736-2"/>
    </source>
</evidence>
<feature type="signal peptide" evidence="12">
    <location>
        <begin position="1"/>
        <end position="27"/>
    </location>
</feature>
<keyword evidence="8" id="KW-0624">Polysaccharide degradation</keyword>
<feature type="chain" id="PRO_5011671075" description="Beta-glucosidase" evidence="12">
    <location>
        <begin position="28"/>
        <end position="484"/>
    </location>
</feature>
<evidence type="ECO:0000256" key="5">
    <source>
        <dbReference type="ARBA" id="ARBA00023001"/>
    </source>
</evidence>
<evidence type="ECO:0000313" key="14">
    <source>
        <dbReference type="Proteomes" id="UP000199024"/>
    </source>
</evidence>
<proteinExistence type="inferred from homology"/>
<feature type="binding site" evidence="10">
    <location>
        <begin position="444"/>
        <end position="445"/>
    </location>
    <ligand>
        <name>substrate</name>
    </ligand>
</feature>
<keyword evidence="14" id="KW-1185">Reference proteome</keyword>
<feature type="active site" description="Proton donor" evidence="9">
    <location>
        <position position="202"/>
    </location>
</feature>
<dbReference type="InterPro" id="IPR017853">
    <property type="entry name" value="GH"/>
</dbReference>
<feature type="binding site" evidence="10">
    <location>
        <position position="332"/>
    </location>
    <ligand>
        <name>substrate</name>
    </ligand>
</feature>
<evidence type="ECO:0000256" key="9">
    <source>
        <dbReference type="PIRSR" id="PIRSR617736-1"/>
    </source>
</evidence>
<evidence type="ECO:0000256" key="3">
    <source>
        <dbReference type="ARBA" id="ARBA00012744"/>
    </source>
</evidence>
<dbReference type="InterPro" id="IPR017736">
    <property type="entry name" value="Glyco_hydro_1_beta-glucosidase"/>
</dbReference>
<dbReference type="Gene3D" id="3.20.20.80">
    <property type="entry name" value="Glycosidases"/>
    <property type="match status" value="1"/>
</dbReference>
<dbReference type="PANTHER" id="PTHR10353">
    <property type="entry name" value="GLYCOSYL HYDROLASE"/>
    <property type="match status" value="1"/>
</dbReference>
<feature type="active site" description="Nucleophile" evidence="9">
    <location>
        <position position="390"/>
    </location>
</feature>
<dbReference type="GO" id="GO:0008422">
    <property type="term" value="F:beta-glucosidase activity"/>
    <property type="evidence" value="ECO:0007669"/>
    <property type="project" value="UniProtKB-EC"/>
</dbReference>
<feature type="binding site" evidence="10">
    <location>
        <position position="201"/>
    </location>
    <ligand>
        <name>substrate</name>
    </ligand>
</feature>
<dbReference type="RefSeq" id="WP_089835807.1">
    <property type="nucleotide sequence ID" value="NZ_FOZL01000001.1"/>
</dbReference>
<dbReference type="Pfam" id="PF00232">
    <property type="entry name" value="Glyco_hydro_1"/>
    <property type="match status" value="1"/>
</dbReference>
<comment type="similarity">
    <text evidence="2 11">Belongs to the glycosyl hydrolase 1 family.</text>
</comment>
<evidence type="ECO:0000256" key="7">
    <source>
        <dbReference type="ARBA" id="ARBA00023295"/>
    </source>
</evidence>
<evidence type="ECO:0000256" key="11">
    <source>
        <dbReference type="RuleBase" id="RU361175"/>
    </source>
</evidence>
<dbReference type="EC" id="3.2.1.21" evidence="3 11"/>
<reference evidence="13 14" key="1">
    <citation type="submission" date="2016-10" db="EMBL/GenBank/DDBJ databases">
        <authorList>
            <person name="de Groot N.N."/>
        </authorList>
    </citation>
    <scope>NUCLEOTIDE SEQUENCE [LARGE SCALE GENOMIC DNA]</scope>
    <source>
        <strain evidence="13 14">DSM 21001</strain>
    </source>
</reference>
<dbReference type="AlphaFoldDB" id="A0A1I6L3X4"/>
<evidence type="ECO:0000256" key="4">
    <source>
        <dbReference type="ARBA" id="ARBA00022801"/>
    </source>
</evidence>
<keyword evidence="6" id="KW-0119">Carbohydrate metabolism</keyword>
<dbReference type="Proteomes" id="UP000199024">
    <property type="component" value="Unassembled WGS sequence"/>
</dbReference>
<dbReference type="GO" id="GO:0030245">
    <property type="term" value="P:cellulose catabolic process"/>
    <property type="evidence" value="ECO:0007669"/>
    <property type="project" value="UniProtKB-KW"/>
</dbReference>
<feature type="binding site" evidence="10">
    <location>
        <position position="157"/>
    </location>
    <ligand>
        <name>substrate</name>
    </ligand>
</feature>
<comment type="catalytic activity">
    <reaction evidence="1 11">
        <text>Hydrolysis of terminal, non-reducing beta-D-glucosyl residues with release of beta-D-glucose.</text>
        <dbReference type="EC" id="3.2.1.21"/>
    </reaction>
</comment>
<dbReference type="PROSITE" id="PS00653">
    <property type="entry name" value="GLYCOSYL_HYDROL_F1_2"/>
    <property type="match status" value="1"/>
</dbReference>
<evidence type="ECO:0000313" key="13">
    <source>
        <dbReference type="EMBL" id="SFR98127.1"/>
    </source>
</evidence>
<dbReference type="GO" id="GO:0005829">
    <property type="term" value="C:cytosol"/>
    <property type="evidence" value="ECO:0007669"/>
    <property type="project" value="TreeGrafter"/>
</dbReference>
<dbReference type="FunFam" id="3.20.20.80:FF:000004">
    <property type="entry name" value="Beta-glucosidase 6-phospho-beta-glucosidase"/>
    <property type="match status" value="1"/>
</dbReference>
<evidence type="ECO:0000256" key="6">
    <source>
        <dbReference type="ARBA" id="ARBA00023277"/>
    </source>
</evidence>
<dbReference type="InterPro" id="IPR033132">
    <property type="entry name" value="GH_1_N_CS"/>
</dbReference>
<name>A0A1I6L3X4_9BACT</name>
<keyword evidence="5" id="KW-0136">Cellulose degradation</keyword>
<dbReference type="STRING" id="474950.SAMN05421771_0221"/>
<evidence type="ECO:0000256" key="8">
    <source>
        <dbReference type="ARBA" id="ARBA00023326"/>
    </source>
</evidence>
<keyword evidence="7 11" id="KW-0326">Glycosidase</keyword>
<sequence length="484" mass="54064">MNDKLSRRSVTSLLASAALYLSQSGSAQKTTSLQAAPSSRNFPNDFLWGSATASYQVEGAVQEDGRGPSIWDTFSHTPGKTHHGDTGDIADDFYHRYPQDIQLMKELGLKACRFSVSWTRIFPSGTGAPNQRGLDFYHRMVDALLAVGIQPFCTLYHWDLPQPLQDRGGWENRDTAKAFADYAGYTAGKLSDKVSHFMTMNEMRTFVQQGYGDGTHAPGLIVGPKRLAQLTHHVVLAHGMGVQAIRASARPDTRVGIADNVTVTTPVIEIPEHIAAARVAMREENAMFQTVIQEGRYTELYLKRLAADAPHYTPEEMTIIRSPMDFVGINVYQPTWIRADHSDAGYAVVPAPSSYPRMFSPWLSVGPEGIYWATKLVADIWKVKEIYITENGSSSSDLIAPDGAVYDTDRVMFLRNYLTQMQRAISDGVPIKGYFLWSLLDNFEWADGYEKRFGIVYVDFATQKRTPKLSAMFYKNLIASNRIV</sequence>
<dbReference type="EMBL" id="FOZL01000001">
    <property type="protein sequence ID" value="SFR98127.1"/>
    <property type="molecule type" value="Genomic_DNA"/>
</dbReference>
<accession>A0A1I6L3X4</accession>
<organism evidence="13 14">
    <name type="scientific">Granulicella pectinivorans</name>
    <dbReference type="NCBI Taxonomy" id="474950"/>
    <lineage>
        <taxon>Bacteria</taxon>
        <taxon>Pseudomonadati</taxon>
        <taxon>Acidobacteriota</taxon>
        <taxon>Terriglobia</taxon>
        <taxon>Terriglobales</taxon>
        <taxon>Acidobacteriaceae</taxon>
        <taxon>Granulicella</taxon>
    </lineage>
</organism>
<dbReference type="InterPro" id="IPR001360">
    <property type="entry name" value="Glyco_hydro_1"/>
</dbReference>
<feature type="binding site" evidence="10">
    <location>
        <position position="56"/>
    </location>
    <ligand>
        <name>substrate</name>
    </ligand>
</feature>
<dbReference type="SUPFAM" id="SSF51445">
    <property type="entry name" value="(Trans)glycosidases"/>
    <property type="match status" value="1"/>
</dbReference>
<protein>
    <recommendedName>
        <fullName evidence="3 11">Beta-glucosidase</fullName>
        <ecNumber evidence="3 11">3.2.1.21</ecNumber>
    </recommendedName>
</protein>
<keyword evidence="4 11" id="KW-0378">Hydrolase</keyword>
<dbReference type="NCBIfam" id="TIGR03356">
    <property type="entry name" value="BGL"/>
    <property type="match status" value="1"/>
</dbReference>
<gene>
    <name evidence="13" type="ORF">SAMN05421771_0221</name>
</gene>
<evidence type="ECO:0000256" key="2">
    <source>
        <dbReference type="ARBA" id="ARBA00010838"/>
    </source>
</evidence>
<dbReference type="OrthoDB" id="2339329at2"/>
<dbReference type="PANTHER" id="PTHR10353:SF36">
    <property type="entry name" value="LP05116P"/>
    <property type="match status" value="1"/>
</dbReference>
<evidence type="ECO:0000256" key="12">
    <source>
        <dbReference type="SAM" id="SignalP"/>
    </source>
</evidence>